<accession>A0A162N0A3</accession>
<dbReference type="PROSITE" id="PS00198">
    <property type="entry name" value="4FE4S_FER_1"/>
    <property type="match status" value="2"/>
</dbReference>
<evidence type="ECO:0000313" key="7">
    <source>
        <dbReference type="Proteomes" id="UP000075737"/>
    </source>
</evidence>
<feature type="domain" description="4Fe-4S ferredoxin-type" evidence="5">
    <location>
        <begin position="43"/>
        <end position="71"/>
    </location>
</feature>
<dbReference type="GO" id="GO:0051539">
    <property type="term" value="F:4 iron, 4 sulfur cluster binding"/>
    <property type="evidence" value="ECO:0007669"/>
    <property type="project" value="UniProtKB-KW"/>
</dbReference>
<comment type="caution">
    <text evidence="6">The sequence shown here is derived from an EMBL/GenBank/DDBJ whole genome shotgun (WGS) entry which is preliminary data.</text>
</comment>
<dbReference type="STRING" id="520767.ATZ99_01340"/>
<name>A0A162N0A3_9FIRM</name>
<keyword evidence="2" id="KW-0479">Metal-binding</keyword>
<keyword evidence="7" id="KW-1185">Reference proteome</keyword>
<dbReference type="EMBL" id="LOHZ01000015">
    <property type="protein sequence ID" value="KYO68625.1"/>
    <property type="molecule type" value="Genomic_DNA"/>
</dbReference>
<dbReference type="EC" id="1.2.1.58" evidence="6"/>
<gene>
    <name evidence="6" type="primary">padI</name>
    <name evidence="6" type="ORF">ATZ99_01340</name>
</gene>
<dbReference type="Gene3D" id="3.30.70.20">
    <property type="match status" value="2"/>
</dbReference>
<dbReference type="OrthoDB" id="9810688at2"/>
<dbReference type="GO" id="GO:0047110">
    <property type="term" value="F:phenylglyoxylate dehydrogenase (acylating) activity"/>
    <property type="evidence" value="ECO:0007669"/>
    <property type="project" value="UniProtKB-EC"/>
</dbReference>
<keyword evidence="6" id="KW-0560">Oxidoreductase</keyword>
<protein>
    <submittedName>
        <fullName evidence="6">NADH-dependent phenylglyoxylate dehydrogenase subunit beta</fullName>
        <ecNumber evidence="6">1.2.1.58</ecNumber>
    </submittedName>
</protein>
<dbReference type="PROSITE" id="PS51379">
    <property type="entry name" value="4FE4S_FER_2"/>
    <property type="match status" value="4"/>
</dbReference>
<dbReference type="InterPro" id="IPR050572">
    <property type="entry name" value="Fe-S_Ferredoxin"/>
</dbReference>
<keyword evidence="1" id="KW-0004">4Fe-4S</keyword>
<dbReference type="RefSeq" id="WP_068747330.1">
    <property type="nucleotide sequence ID" value="NZ_LOHZ01000015.1"/>
</dbReference>
<dbReference type="PANTHER" id="PTHR43687">
    <property type="entry name" value="ADENYLYLSULFATE REDUCTASE, BETA SUBUNIT"/>
    <property type="match status" value="1"/>
</dbReference>
<evidence type="ECO:0000259" key="5">
    <source>
        <dbReference type="PROSITE" id="PS51379"/>
    </source>
</evidence>
<sequence>MKFKLNSEACSGCRVCQVICSLVHFKEVNHKKGALKIFGHFPEPGSFSINVCTQCGECAKVCPTNAITKEGEAYIINRTLCIKCGACKDVCPYNVIVFDEIGFPIKCDNCGECIKICPRAALMDEEGGIKNDIRL</sequence>
<dbReference type="AlphaFoldDB" id="A0A162N0A3"/>
<dbReference type="PANTHER" id="PTHR43687:SF1">
    <property type="entry name" value="FERREDOXIN III"/>
    <property type="match status" value="1"/>
</dbReference>
<dbReference type="InterPro" id="IPR017896">
    <property type="entry name" value="4Fe4S_Fe-S-bd"/>
</dbReference>
<dbReference type="GO" id="GO:0046872">
    <property type="term" value="F:metal ion binding"/>
    <property type="evidence" value="ECO:0007669"/>
    <property type="project" value="UniProtKB-KW"/>
</dbReference>
<proteinExistence type="predicted"/>
<evidence type="ECO:0000256" key="4">
    <source>
        <dbReference type="ARBA" id="ARBA00023014"/>
    </source>
</evidence>
<organism evidence="6 7">
    <name type="scientific">Thermovenabulum gondwanense</name>
    <dbReference type="NCBI Taxonomy" id="520767"/>
    <lineage>
        <taxon>Bacteria</taxon>
        <taxon>Bacillati</taxon>
        <taxon>Bacillota</taxon>
        <taxon>Clostridia</taxon>
        <taxon>Thermosediminibacterales</taxon>
        <taxon>Thermosediminibacteraceae</taxon>
        <taxon>Thermovenabulum</taxon>
    </lineage>
</organism>
<feature type="domain" description="4Fe-4S ferredoxin-type" evidence="5">
    <location>
        <begin position="72"/>
        <end position="101"/>
    </location>
</feature>
<reference evidence="6 7" key="1">
    <citation type="submission" date="2015-12" db="EMBL/GenBank/DDBJ databases">
        <title>Draft genome of Thermovenabulum gondwanense isolated from a red thermophilic microbial mat colonisisng an outflow channel of a bore well.</title>
        <authorList>
            <person name="Patel B.K."/>
        </authorList>
    </citation>
    <scope>NUCLEOTIDE SEQUENCE [LARGE SCALE GENOMIC DNA]</scope>
    <source>
        <strain evidence="6 7">R270</strain>
    </source>
</reference>
<dbReference type="InterPro" id="IPR017900">
    <property type="entry name" value="4Fe4S_Fe_S_CS"/>
</dbReference>
<keyword evidence="3" id="KW-0408">Iron</keyword>
<evidence type="ECO:0000313" key="6">
    <source>
        <dbReference type="EMBL" id="KYO68625.1"/>
    </source>
</evidence>
<dbReference type="Pfam" id="PF13187">
    <property type="entry name" value="Fer4_9"/>
    <property type="match status" value="1"/>
</dbReference>
<evidence type="ECO:0000256" key="1">
    <source>
        <dbReference type="ARBA" id="ARBA00022485"/>
    </source>
</evidence>
<dbReference type="Pfam" id="PF12800">
    <property type="entry name" value="Fer4_4"/>
    <property type="match status" value="2"/>
</dbReference>
<feature type="domain" description="4Fe-4S ferredoxin-type" evidence="5">
    <location>
        <begin position="106"/>
        <end position="127"/>
    </location>
</feature>
<dbReference type="SUPFAM" id="SSF54862">
    <property type="entry name" value="4Fe-4S ferredoxins"/>
    <property type="match status" value="1"/>
</dbReference>
<evidence type="ECO:0000256" key="2">
    <source>
        <dbReference type="ARBA" id="ARBA00022723"/>
    </source>
</evidence>
<evidence type="ECO:0000256" key="3">
    <source>
        <dbReference type="ARBA" id="ARBA00023004"/>
    </source>
</evidence>
<dbReference type="Proteomes" id="UP000075737">
    <property type="component" value="Unassembled WGS sequence"/>
</dbReference>
<keyword evidence="4" id="KW-0411">Iron-sulfur</keyword>
<feature type="domain" description="4Fe-4S ferredoxin-type" evidence="5">
    <location>
        <begin position="1"/>
        <end position="30"/>
    </location>
</feature>